<evidence type="ECO:0000256" key="10">
    <source>
        <dbReference type="PROSITE-ProRule" id="PRU01360"/>
    </source>
</evidence>
<dbReference type="Pfam" id="PF07715">
    <property type="entry name" value="Plug"/>
    <property type="match status" value="1"/>
</dbReference>
<keyword evidence="8 15" id="KW-0675">Receptor</keyword>
<feature type="chain" id="PRO_5047353932" evidence="12">
    <location>
        <begin position="27"/>
        <end position="722"/>
    </location>
</feature>
<organism evidence="15 16">
    <name type="scientific">Massilia antarctica</name>
    <dbReference type="NCBI Taxonomy" id="2765360"/>
    <lineage>
        <taxon>Bacteria</taxon>
        <taxon>Pseudomonadati</taxon>
        <taxon>Pseudomonadota</taxon>
        <taxon>Betaproteobacteria</taxon>
        <taxon>Burkholderiales</taxon>
        <taxon>Oxalobacteraceae</taxon>
        <taxon>Telluria group</taxon>
        <taxon>Massilia</taxon>
    </lineage>
</organism>
<dbReference type="PANTHER" id="PTHR40980">
    <property type="entry name" value="PLUG DOMAIN-CONTAINING PROTEIN"/>
    <property type="match status" value="1"/>
</dbReference>
<feature type="signal peptide" evidence="12">
    <location>
        <begin position="1"/>
        <end position="26"/>
    </location>
</feature>
<evidence type="ECO:0000256" key="12">
    <source>
        <dbReference type="SAM" id="SignalP"/>
    </source>
</evidence>
<dbReference type="InterPro" id="IPR012910">
    <property type="entry name" value="Plug_dom"/>
</dbReference>
<dbReference type="PANTHER" id="PTHR40980:SF4">
    <property type="entry name" value="TONB-DEPENDENT RECEPTOR-LIKE BETA-BARREL DOMAIN-CONTAINING PROTEIN"/>
    <property type="match status" value="1"/>
</dbReference>
<feature type="domain" description="TonB-dependent receptor plug" evidence="14">
    <location>
        <begin position="62"/>
        <end position="155"/>
    </location>
</feature>
<dbReference type="Gene3D" id="2.170.130.10">
    <property type="entry name" value="TonB-dependent receptor, plug domain"/>
    <property type="match status" value="1"/>
</dbReference>
<dbReference type="Gene3D" id="2.40.170.20">
    <property type="entry name" value="TonB-dependent receptor, beta-barrel domain"/>
    <property type="match status" value="1"/>
</dbReference>
<keyword evidence="16" id="KW-1185">Reference proteome</keyword>
<evidence type="ECO:0000256" key="7">
    <source>
        <dbReference type="ARBA" id="ARBA00023136"/>
    </source>
</evidence>
<keyword evidence="7 10" id="KW-0472">Membrane</keyword>
<keyword evidence="4 10" id="KW-1134">Transmembrane beta strand</keyword>
<accession>A0AA48W6U9</accession>
<comment type="similarity">
    <text evidence="2 10 11">Belongs to the TonB-dependent receptor family.</text>
</comment>
<evidence type="ECO:0000313" key="16">
    <source>
        <dbReference type="Proteomes" id="UP000662888"/>
    </source>
</evidence>
<evidence type="ECO:0000256" key="1">
    <source>
        <dbReference type="ARBA" id="ARBA00004571"/>
    </source>
</evidence>
<protein>
    <submittedName>
        <fullName evidence="15">TonB-dependent receptor</fullName>
    </submittedName>
</protein>
<evidence type="ECO:0000256" key="2">
    <source>
        <dbReference type="ARBA" id="ARBA00009810"/>
    </source>
</evidence>
<feature type="domain" description="TonB-dependent receptor-like beta-barrel" evidence="13">
    <location>
        <begin position="248"/>
        <end position="684"/>
    </location>
</feature>
<dbReference type="Pfam" id="PF00593">
    <property type="entry name" value="TonB_dep_Rec_b-barrel"/>
    <property type="match status" value="1"/>
</dbReference>
<keyword evidence="9 10" id="KW-0998">Cell outer membrane</keyword>
<dbReference type="InterPro" id="IPR036942">
    <property type="entry name" value="Beta-barrel_TonB_sf"/>
</dbReference>
<dbReference type="Proteomes" id="UP000662888">
    <property type="component" value="Chromosome"/>
</dbReference>
<evidence type="ECO:0000313" key="15">
    <source>
        <dbReference type="EMBL" id="QPI47678.1"/>
    </source>
</evidence>
<dbReference type="PROSITE" id="PS52016">
    <property type="entry name" value="TONB_DEPENDENT_REC_3"/>
    <property type="match status" value="1"/>
</dbReference>
<evidence type="ECO:0000259" key="14">
    <source>
        <dbReference type="Pfam" id="PF07715"/>
    </source>
</evidence>
<evidence type="ECO:0000256" key="5">
    <source>
        <dbReference type="ARBA" id="ARBA00022692"/>
    </source>
</evidence>
<sequence length="722" mass="78156">MTTIPFSPFLRAPAIAAMLACGQARAQAPDAPAAPAPVQVQLPQVEVAASRGDERRQSGTFRQTLVTADLARYGDASVLDVLRRQSGIVVNGVPGRKGGELSMRGLGSGYVRILLNGEAAPSGFSLDNLAPDVVERIEILAVPTVETGTQAIAGTINIILKRSSGKAQRQLRAGLSHDNERTTPQVSGTWSDQHDALAWLVTGALRRLSGDETFLTRTEGRDEQGPLLRRMAQFNQDRGWNWNLAPRISRKFGADGSLALQSYLSGIDYDSAGRGHTDFLRGPPTPYASETYTSHGSALTMRNNLSWLATLGERSKLEAKVGATYGRTEAASGVDFADVHKRQDTARDNHSHGVTASAKLRSVYNDKHAVVAGVEFQRDRDEVNRADAIDGRSQLDQAGTGFQVDSRRTALYAQDEWDIAARVALYLGLRWERVMLRSANNLGQQADFGKAMVSPVLQTVWRLPGSKSDQLRLGLARTWRVPSGELLIAGRSLSLVNTVTRPDTGGNPNLRPERALGLDLALEHYLSQDGMVSAGLFTRRIDDVTLTRTVSEDGRWVARPVNSGQAQARGITLDTKFKLPQLLAGAPALDLRASLARTWSSVEAVPGPDNRIGSQAPLSVNIGGDYSFTSAPVTAGATFAYARNGAVRLSRYETAAESDKRVVEGYLLWKLTSKAQLRLSATNLLHEDDVKRSAYAGESLLQTKTVTAPTCTVLRAMLELKL</sequence>
<dbReference type="InterPro" id="IPR037066">
    <property type="entry name" value="Plug_dom_sf"/>
</dbReference>
<evidence type="ECO:0000256" key="8">
    <source>
        <dbReference type="ARBA" id="ARBA00023170"/>
    </source>
</evidence>
<dbReference type="RefSeq" id="WP_206087355.1">
    <property type="nucleotide sequence ID" value="NZ_CP065053.1"/>
</dbReference>
<reference evidence="15 16" key="1">
    <citation type="submission" date="2020-11" db="EMBL/GenBank/DDBJ databases">
        <authorList>
            <person name="Sun Q."/>
        </authorList>
    </citation>
    <scope>NUCLEOTIDE SEQUENCE [LARGE SCALE GENOMIC DNA]</scope>
    <source>
        <strain evidence="15 16">P8398</strain>
    </source>
</reference>
<dbReference type="InterPro" id="IPR039426">
    <property type="entry name" value="TonB-dep_rcpt-like"/>
</dbReference>
<evidence type="ECO:0000256" key="6">
    <source>
        <dbReference type="ARBA" id="ARBA00023077"/>
    </source>
</evidence>
<keyword evidence="6 11" id="KW-0798">TonB box</keyword>
<evidence type="ECO:0000259" key="13">
    <source>
        <dbReference type="Pfam" id="PF00593"/>
    </source>
</evidence>
<keyword evidence="12" id="KW-0732">Signal</keyword>
<evidence type="ECO:0000256" key="3">
    <source>
        <dbReference type="ARBA" id="ARBA00022448"/>
    </source>
</evidence>
<comment type="subcellular location">
    <subcellularLocation>
        <location evidence="1 10">Cell outer membrane</location>
        <topology evidence="1 10">Multi-pass membrane protein</topology>
    </subcellularLocation>
</comment>
<name>A0AA48W6U9_9BURK</name>
<dbReference type="InterPro" id="IPR000531">
    <property type="entry name" value="Beta-barrel_TonB"/>
</dbReference>
<dbReference type="EMBL" id="CP065053">
    <property type="protein sequence ID" value="QPI47678.1"/>
    <property type="molecule type" value="Genomic_DNA"/>
</dbReference>
<keyword evidence="3 10" id="KW-0813">Transport</keyword>
<evidence type="ECO:0000256" key="9">
    <source>
        <dbReference type="ARBA" id="ARBA00023237"/>
    </source>
</evidence>
<evidence type="ECO:0000256" key="11">
    <source>
        <dbReference type="RuleBase" id="RU003357"/>
    </source>
</evidence>
<keyword evidence="5 10" id="KW-0812">Transmembrane</keyword>
<gene>
    <name evidence="15" type="ORF">IV454_19025</name>
</gene>
<proteinExistence type="inferred from homology"/>
<evidence type="ECO:0000256" key="4">
    <source>
        <dbReference type="ARBA" id="ARBA00022452"/>
    </source>
</evidence>
<dbReference type="SUPFAM" id="SSF56935">
    <property type="entry name" value="Porins"/>
    <property type="match status" value="1"/>
</dbReference>